<protein>
    <submittedName>
        <fullName evidence="1">ALDH-like protein</fullName>
    </submittedName>
</protein>
<proteinExistence type="predicted"/>
<sequence length="82" mass="8819">MSGSNGTIAEITDRIFDLFSPRQMGSSSLVNGVRSLDNAIDLANRIDTLLTSYIFASPSAGKYVSQFVAAPTIFVNHVPIKL</sequence>
<dbReference type="EMBL" id="SNSC02000009">
    <property type="protein sequence ID" value="TID21426.1"/>
    <property type="molecule type" value="Genomic_DNA"/>
</dbReference>
<name>A0A4Z1P9Q3_9PEZI</name>
<accession>A0A4Z1P9Q3</accession>
<organism evidence="1 2">
    <name type="scientific">Venturia nashicola</name>
    <dbReference type="NCBI Taxonomy" id="86259"/>
    <lineage>
        <taxon>Eukaryota</taxon>
        <taxon>Fungi</taxon>
        <taxon>Dikarya</taxon>
        <taxon>Ascomycota</taxon>
        <taxon>Pezizomycotina</taxon>
        <taxon>Dothideomycetes</taxon>
        <taxon>Pleosporomycetidae</taxon>
        <taxon>Venturiales</taxon>
        <taxon>Venturiaceae</taxon>
        <taxon>Venturia</taxon>
    </lineage>
</organism>
<dbReference type="Proteomes" id="UP000298493">
    <property type="component" value="Unassembled WGS sequence"/>
</dbReference>
<gene>
    <name evidence="1" type="ORF">E6O75_ATG04821</name>
</gene>
<evidence type="ECO:0000313" key="1">
    <source>
        <dbReference type="EMBL" id="TID21426.1"/>
    </source>
</evidence>
<dbReference type="AlphaFoldDB" id="A0A4Z1P9Q3"/>
<reference evidence="1 2" key="1">
    <citation type="submission" date="2019-04" db="EMBL/GenBank/DDBJ databases">
        <title>High contiguity whole genome sequence and gene annotation resource for two Venturia nashicola isolates.</title>
        <authorList>
            <person name="Prokchorchik M."/>
            <person name="Won K."/>
            <person name="Lee Y."/>
            <person name="Choi E.D."/>
            <person name="Segonzac C."/>
            <person name="Sohn K.H."/>
        </authorList>
    </citation>
    <scope>NUCLEOTIDE SEQUENCE [LARGE SCALE GENOMIC DNA]</scope>
    <source>
        <strain evidence="1 2">PRI2</strain>
    </source>
</reference>
<dbReference type="STRING" id="86259.A0A4Z1P9Q3"/>
<comment type="caution">
    <text evidence="1">The sequence shown here is derived from an EMBL/GenBank/DDBJ whole genome shotgun (WGS) entry which is preliminary data.</text>
</comment>
<keyword evidence="2" id="KW-1185">Reference proteome</keyword>
<evidence type="ECO:0000313" key="2">
    <source>
        <dbReference type="Proteomes" id="UP000298493"/>
    </source>
</evidence>